<dbReference type="AlphaFoldDB" id="A0A1D2VSI3"/>
<accession>A0A1D2VSI3</accession>
<gene>
    <name evidence="1" type="ORF">ASCRUDRAFT_74171</name>
</gene>
<feature type="non-terminal residue" evidence="1">
    <location>
        <position position="77"/>
    </location>
</feature>
<keyword evidence="2" id="KW-1185">Reference proteome</keyword>
<dbReference type="RefSeq" id="XP_020050880.1">
    <property type="nucleotide sequence ID" value="XM_020192584.1"/>
</dbReference>
<dbReference type="InParanoid" id="A0A1D2VSI3"/>
<evidence type="ECO:0000313" key="1">
    <source>
        <dbReference type="EMBL" id="ODV64573.1"/>
    </source>
</evidence>
<organism evidence="1 2">
    <name type="scientific">Ascoidea rubescens DSM 1968</name>
    <dbReference type="NCBI Taxonomy" id="1344418"/>
    <lineage>
        <taxon>Eukaryota</taxon>
        <taxon>Fungi</taxon>
        <taxon>Dikarya</taxon>
        <taxon>Ascomycota</taxon>
        <taxon>Saccharomycotina</taxon>
        <taxon>Saccharomycetes</taxon>
        <taxon>Ascoideaceae</taxon>
        <taxon>Ascoidea</taxon>
    </lineage>
</organism>
<proteinExistence type="predicted"/>
<sequence length="77" mass="9123">MVSNYSHDYYIELKSFPKFELKFEKDINGEKAIGDFEELQRNCNLLVEYKNEFDDEIDIVLDNFFNGSDEKAKDAEN</sequence>
<protein>
    <submittedName>
        <fullName evidence="1">Uncharacterized protein</fullName>
    </submittedName>
</protein>
<evidence type="ECO:0000313" key="2">
    <source>
        <dbReference type="Proteomes" id="UP000095038"/>
    </source>
</evidence>
<dbReference type="Proteomes" id="UP000095038">
    <property type="component" value="Unassembled WGS sequence"/>
</dbReference>
<dbReference type="EMBL" id="KV454475">
    <property type="protein sequence ID" value="ODV64573.1"/>
    <property type="molecule type" value="Genomic_DNA"/>
</dbReference>
<reference evidence="2" key="1">
    <citation type="submission" date="2016-05" db="EMBL/GenBank/DDBJ databases">
        <title>Comparative genomics of biotechnologically important yeasts.</title>
        <authorList>
            <consortium name="DOE Joint Genome Institute"/>
            <person name="Riley R."/>
            <person name="Haridas S."/>
            <person name="Wolfe K.H."/>
            <person name="Lopes M.R."/>
            <person name="Hittinger C.T."/>
            <person name="Goker M."/>
            <person name="Salamov A."/>
            <person name="Wisecaver J."/>
            <person name="Long T.M."/>
            <person name="Aerts A.L."/>
            <person name="Barry K."/>
            <person name="Choi C."/>
            <person name="Clum A."/>
            <person name="Coughlan A.Y."/>
            <person name="Deshpande S."/>
            <person name="Douglass A.P."/>
            <person name="Hanson S.J."/>
            <person name="Klenk H.-P."/>
            <person name="Labutti K."/>
            <person name="Lapidus A."/>
            <person name="Lindquist E."/>
            <person name="Lipzen A."/>
            <person name="Meier-Kolthoff J.P."/>
            <person name="Ohm R.A."/>
            <person name="Otillar R.P."/>
            <person name="Pangilinan J."/>
            <person name="Peng Y."/>
            <person name="Rokas A."/>
            <person name="Rosa C.A."/>
            <person name="Scheuner C."/>
            <person name="Sibirny A.A."/>
            <person name="Slot J.C."/>
            <person name="Stielow J.B."/>
            <person name="Sun H."/>
            <person name="Kurtzman C.P."/>
            <person name="Blackwell M."/>
            <person name="Grigoriev I.V."/>
            <person name="Jeffries T.W."/>
        </authorList>
    </citation>
    <scope>NUCLEOTIDE SEQUENCE [LARGE SCALE GENOMIC DNA]</scope>
    <source>
        <strain evidence="2">DSM 1968</strain>
    </source>
</reference>
<dbReference type="GeneID" id="30966220"/>
<name>A0A1D2VSI3_9ASCO</name>